<evidence type="ECO:0000313" key="3">
    <source>
        <dbReference type="Proteomes" id="UP000244180"/>
    </source>
</evidence>
<reference evidence="2 3" key="1">
    <citation type="submission" date="2017-08" db="EMBL/GenBank/DDBJ databases">
        <title>Burning lignite coal seam in the remote Altai Mountains harbors a hydrogen-driven thermophilic microbial community.</title>
        <authorList>
            <person name="Kadnikov V.V."/>
            <person name="Mardanov A.V."/>
            <person name="Ivasenko D."/>
            <person name="Beletsky A.V."/>
            <person name="Karnachuk O.V."/>
            <person name="Ravin N.V."/>
        </authorList>
    </citation>
    <scope>NUCLEOTIDE SEQUENCE [LARGE SCALE GENOMIC DNA]</scope>
    <source>
        <strain evidence="2">AL33</strain>
    </source>
</reference>
<evidence type="ECO:0000313" key="2">
    <source>
        <dbReference type="EMBL" id="PTQ52367.1"/>
    </source>
</evidence>
<organism evidence="2 3">
    <name type="scientific">Hydrogenibacillus schlegelii</name>
    <name type="common">Bacillus schlegelii</name>
    <dbReference type="NCBI Taxonomy" id="1484"/>
    <lineage>
        <taxon>Bacteria</taxon>
        <taxon>Bacillati</taxon>
        <taxon>Bacillota</taxon>
        <taxon>Bacilli</taxon>
        <taxon>Bacillales</taxon>
        <taxon>Bacillales Family X. Incertae Sedis</taxon>
        <taxon>Hydrogenibacillus</taxon>
    </lineage>
</organism>
<dbReference type="AlphaFoldDB" id="A0A2T5G859"/>
<protein>
    <submittedName>
        <fullName evidence="2">Uncharacterized protein</fullName>
    </submittedName>
</protein>
<feature type="compositionally biased region" description="Basic and acidic residues" evidence="1">
    <location>
        <begin position="79"/>
        <end position="90"/>
    </location>
</feature>
<dbReference type="Proteomes" id="UP000244180">
    <property type="component" value="Unassembled WGS sequence"/>
</dbReference>
<evidence type="ECO:0000256" key="1">
    <source>
        <dbReference type="SAM" id="MobiDB-lite"/>
    </source>
</evidence>
<proteinExistence type="predicted"/>
<accession>A0A2T5G859</accession>
<dbReference type="EMBL" id="PEBV01000025">
    <property type="protein sequence ID" value="PTQ52367.1"/>
    <property type="molecule type" value="Genomic_DNA"/>
</dbReference>
<comment type="caution">
    <text evidence="2">The sequence shown here is derived from an EMBL/GenBank/DDBJ whole genome shotgun (WGS) entry which is preliminary data.</text>
</comment>
<feature type="compositionally biased region" description="Basic residues" evidence="1">
    <location>
        <begin position="44"/>
        <end position="65"/>
    </location>
</feature>
<gene>
    <name evidence="2" type="ORF">HSCHL_0418</name>
</gene>
<sequence>MIPFAPGRAVAALAFGFARWGGQIGSGTFIRRCRERRSSTISFVKRRRSAPPKRRGRSVRRRVRNLRGQTAEGGPGERQTGREREKEERAWQASGRTKRP</sequence>
<feature type="region of interest" description="Disordered" evidence="1">
    <location>
        <begin position="41"/>
        <end position="100"/>
    </location>
</feature>
<name>A0A2T5G859_HYDSH</name>